<gene>
    <name evidence="2" type="ORF">SAMN05216285_0549</name>
</gene>
<dbReference type="GO" id="GO:0016757">
    <property type="term" value="F:glycosyltransferase activity"/>
    <property type="evidence" value="ECO:0007669"/>
    <property type="project" value="TreeGrafter"/>
</dbReference>
<accession>A0A1I0M719</accession>
<organism evidence="2 3">
    <name type="scientific">Natrinema salifodinae</name>
    <dbReference type="NCBI Taxonomy" id="1202768"/>
    <lineage>
        <taxon>Archaea</taxon>
        <taxon>Methanobacteriati</taxon>
        <taxon>Methanobacteriota</taxon>
        <taxon>Stenosarchaea group</taxon>
        <taxon>Halobacteria</taxon>
        <taxon>Halobacteriales</taxon>
        <taxon>Natrialbaceae</taxon>
        <taxon>Natrinema</taxon>
    </lineage>
</organism>
<reference evidence="3" key="1">
    <citation type="submission" date="2016-10" db="EMBL/GenBank/DDBJ databases">
        <authorList>
            <person name="Varghese N."/>
        </authorList>
    </citation>
    <scope>NUCLEOTIDE SEQUENCE [LARGE SCALE GENOMIC DNA]</scope>
    <source>
        <strain evidence="3">CGMCC 1.12284</strain>
    </source>
</reference>
<dbReference type="EMBL" id="FOIS01000001">
    <property type="protein sequence ID" value="SEV83918.1"/>
    <property type="molecule type" value="Genomic_DNA"/>
</dbReference>
<dbReference type="CDD" id="cd03801">
    <property type="entry name" value="GT4_PimA-like"/>
    <property type="match status" value="1"/>
</dbReference>
<feature type="domain" description="Glycosyltransferase subfamily 4-like N-terminal" evidence="1">
    <location>
        <begin position="17"/>
        <end position="179"/>
    </location>
</feature>
<evidence type="ECO:0000259" key="1">
    <source>
        <dbReference type="Pfam" id="PF13439"/>
    </source>
</evidence>
<evidence type="ECO:0000313" key="3">
    <source>
        <dbReference type="Proteomes" id="UP000183275"/>
    </source>
</evidence>
<evidence type="ECO:0000313" key="2">
    <source>
        <dbReference type="EMBL" id="SEV83918.1"/>
    </source>
</evidence>
<dbReference type="SUPFAM" id="SSF53756">
    <property type="entry name" value="UDP-Glycosyltransferase/glycogen phosphorylase"/>
    <property type="match status" value="1"/>
</dbReference>
<dbReference type="InterPro" id="IPR028098">
    <property type="entry name" value="Glyco_trans_4-like_N"/>
</dbReference>
<dbReference type="PANTHER" id="PTHR45947:SF3">
    <property type="entry name" value="SULFOQUINOVOSYL TRANSFERASE SQD2"/>
    <property type="match status" value="1"/>
</dbReference>
<proteinExistence type="predicted"/>
<dbReference type="Pfam" id="PF13439">
    <property type="entry name" value="Glyco_transf_4"/>
    <property type="match status" value="1"/>
</dbReference>
<dbReference type="AlphaFoldDB" id="A0A1I0M719"/>
<dbReference type="RefSeq" id="WP_074854616.1">
    <property type="nucleotide sequence ID" value="NZ_FOIS01000001.1"/>
</dbReference>
<dbReference type="PANTHER" id="PTHR45947">
    <property type="entry name" value="SULFOQUINOVOSYL TRANSFERASE SQD2"/>
    <property type="match status" value="1"/>
</dbReference>
<dbReference type="STRING" id="1202768.SAMN05216285_0549"/>
<name>A0A1I0M719_9EURY</name>
<protein>
    <submittedName>
        <fullName evidence="2">Glycosyltransferase involved in cell wall bisynthesis</fullName>
    </submittedName>
</protein>
<keyword evidence="2" id="KW-0808">Transferase</keyword>
<dbReference type="Proteomes" id="UP000183275">
    <property type="component" value="Unassembled WGS sequence"/>
</dbReference>
<sequence>MRIVFIETTEKTRPGLTRLSKSLAEDGHEVCVLLPEKARENLDRVERIDYRFYSATTVPGVRYTLVSRSFYRTYRDALTDADVVHIFSYFYPPCTLAAVIADRNDTNCIVTIDSLPGINWSYGNRIVDCIGSIYTHTLGRLTFNAADRVTLLGDYLRSDVSRFTSTQKVETIPNGIDTSTYVPAERSRRSDADVELLYVGRLDTVKGIPLLLESMRVLDGERDADIRLTIVGDGTKRAEYEEYCSTLGIRDIVTFEGHVDDTVEYYNSHDVLVLPSVSEGQPNVVMEAQACGVPVVSTDVGSVNEMIAVGRVIDSREPRDLAAAITSVVESDDGSRAEAAQSHIESRYSIEKVCEEYLDLYERVA</sequence>
<keyword evidence="3" id="KW-1185">Reference proteome</keyword>
<dbReference type="Pfam" id="PF13692">
    <property type="entry name" value="Glyco_trans_1_4"/>
    <property type="match status" value="1"/>
</dbReference>
<dbReference type="OrthoDB" id="186661at2157"/>
<dbReference type="InterPro" id="IPR050194">
    <property type="entry name" value="Glycosyltransferase_grp1"/>
</dbReference>
<dbReference type="eggNOG" id="arCOG01403">
    <property type="taxonomic scope" value="Archaea"/>
</dbReference>
<dbReference type="Gene3D" id="3.40.50.2000">
    <property type="entry name" value="Glycogen Phosphorylase B"/>
    <property type="match status" value="2"/>
</dbReference>